<keyword evidence="1" id="KW-1185">Reference proteome</keyword>
<evidence type="ECO:0000313" key="1">
    <source>
        <dbReference type="Proteomes" id="UP000036681"/>
    </source>
</evidence>
<accession>A0A0M3IER2</accession>
<protein>
    <submittedName>
        <fullName evidence="2">Secreted protein</fullName>
    </submittedName>
</protein>
<reference evidence="2" key="1">
    <citation type="submission" date="2017-02" db="UniProtKB">
        <authorList>
            <consortium name="WormBaseParasite"/>
        </authorList>
    </citation>
    <scope>IDENTIFICATION</scope>
</reference>
<dbReference type="Proteomes" id="UP000036681">
    <property type="component" value="Unplaced"/>
</dbReference>
<evidence type="ECO:0000313" key="2">
    <source>
        <dbReference type="WBParaSite" id="ALUE_0001661301-mRNA-1"/>
    </source>
</evidence>
<dbReference type="WBParaSite" id="ALUE_0001661301-mRNA-1">
    <property type="protein sequence ID" value="ALUE_0001661301-mRNA-1"/>
    <property type="gene ID" value="ALUE_0001661301"/>
</dbReference>
<proteinExistence type="predicted"/>
<organism evidence="1 2">
    <name type="scientific">Ascaris lumbricoides</name>
    <name type="common">Giant roundworm</name>
    <dbReference type="NCBI Taxonomy" id="6252"/>
    <lineage>
        <taxon>Eukaryota</taxon>
        <taxon>Metazoa</taxon>
        <taxon>Ecdysozoa</taxon>
        <taxon>Nematoda</taxon>
        <taxon>Chromadorea</taxon>
        <taxon>Rhabditida</taxon>
        <taxon>Spirurina</taxon>
        <taxon>Ascaridomorpha</taxon>
        <taxon>Ascaridoidea</taxon>
        <taxon>Ascarididae</taxon>
        <taxon>Ascaris</taxon>
    </lineage>
</organism>
<dbReference type="AlphaFoldDB" id="A0A0M3IER2"/>
<name>A0A0M3IER2_ASCLU</name>
<sequence>MRDDLNSRLFFDISSCMMGAGLCLPASSFPLSPPPSNCLKNNSVYGHLFLRFCRYFFVDVERIVFIQSVYSDWQSGKGNELRMSSDKIVNCYCIFCGSNRAL</sequence>